<dbReference type="Proteomes" id="UP000248314">
    <property type="component" value="Unassembled WGS sequence"/>
</dbReference>
<dbReference type="Gene3D" id="3.20.20.70">
    <property type="entry name" value="Aldolase class I"/>
    <property type="match status" value="1"/>
</dbReference>
<proteinExistence type="predicted"/>
<dbReference type="GO" id="GO:0016853">
    <property type="term" value="F:isomerase activity"/>
    <property type="evidence" value="ECO:0007669"/>
    <property type="project" value="UniProtKB-KW"/>
</dbReference>
<keyword evidence="1" id="KW-0413">Isomerase</keyword>
<evidence type="ECO:0000313" key="2">
    <source>
        <dbReference type="Proteomes" id="UP000248314"/>
    </source>
</evidence>
<evidence type="ECO:0000313" key="1">
    <source>
        <dbReference type="EMBL" id="PXX24432.1"/>
    </source>
</evidence>
<accession>A0A318I1H9</accession>
<organism evidence="1 2">
    <name type="scientific">Hoylesella shahii DSM 15611 = JCM 12083</name>
    <dbReference type="NCBI Taxonomy" id="1122991"/>
    <lineage>
        <taxon>Bacteria</taxon>
        <taxon>Pseudomonadati</taxon>
        <taxon>Bacteroidota</taxon>
        <taxon>Bacteroidia</taxon>
        <taxon>Bacteroidales</taxon>
        <taxon>Prevotellaceae</taxon>
        <taxon>Hoylesella</taxon>
    </lineage>
</organism>
<dbReference type="InterPro" id="IPR011060">
    <property type="entry name" value="RibuloseP-bd_barrel"/>
</dbReference>
<dbReference type="STRING" id="1122991.GCA_000613445_03292"/>
<reference evidence="1 2" key="1">
    <citation type="submission" date="2018-05" db="EMBL/GenBank/DDBJ databases">
        <title>Genomic Encyclopedia of Type Strains, Phase I: the one thousand microbial genomes (KMG-I) project.</title>
        <authorList>
            <person name="Kyrpides N."/>
        </authorList>
    </citation>
    <scope>NUCLEOTIDE SEQUENCE [LARGE SCALE GENOMIC DNA]</scope>
    <source>
        <strain evidence="1 2">DSM 15611</strain>
    </source>
</reference>
<name>A0A318I1H9_9BACT</name>
<dbReference type="InterPro" id="IPR013785">
    <property type="entry name" value="Aldolase_TIM"/>
</dbReference>
<keyword evidence="2" id="KW-1185">Reference proteome</keyword>
<dbReference type="SUPFAM" id="SSF51366">
    <property type="entry name" value="Ribulose-phoshate binding barrel"/>
    <property type="match status" value="1"/>
</dbReference>
<gene>
    <name evidence="1" type="ORF">EJ73_00237</name>
</gene>
<comment type="caution">
    <text evidence="1">The sequence shown here is derived from an EMBL/GenBank/DDBJ whole genome shotgun (WGS) entry which is preliminary data.</text>
</comment>
<sequence>MHHADDIKEASLLGVDLLGFDFIPQSKRYVRMISSQAGIIPDFSEERLRTLSKHNNNLQPHSRRISRVGAFADDMPQNIVTRVYNYDLNYVQLNGDEPAVTLENLRRTIDPDIQKSIRLIKKINITSIADLAKTTEYEGNADLLLFHITAEEAEYQATGDKNSPLNQLLSVYSGITPFLISKPNAPFDTLLIKDIAHPLFAGIDLDTQFELENGRKDMVALKSYVEAIRAFR</sequence>
<dbReference type="AlphaFoldDB" id="A0A318I1H9"/>
<dbReference type="EMBL" id="QJJX01000002">
    <property type="protein sequence ID" value="PXX24432.1"/>
    <property type="molecule type" value="Genomic_DNA"/>
</dbReference>
<protein>
    <submittedName>
        <fullName evidence="1">Phosphoribosylanthranilate isomerase</fullName>
    </submittedName>
</protein>